<proteinExistence type="predicted"/>
<keyword evidence="3" id="KW-1185">Reference proteome</keyword>
<comment type="caution">
    <text evidence="2">The sequence shown here is derived from an EMBL/GenBank/DDBJ whole genome shotgun (WGS) entry which is preliminary data.</text>
</comment>
<gene>
    <name evidence="2" type="ORF">Trco_004500</name>
</gene>
<feature type="region of interest" description="Disordered" evidence="1">
    <location>
        <begin position="1"/>
        <end position="22"/>
    </location>
</feature>
<name>A0A9P8QTD3_9HYPO</name>
<feature type="compositionally biased region" description="Polar residues" evidence="1">
    <location>
        <begin position="1"/>
        <end position="16"/>
    </location>
</feature>
<dbReference type="AlphaFoldDB" id="A0A9P8QTD3"/>
<evidence type="ECO:0000313" key="3">
    <source>
        <dbReference type="Proteomes" id="UP000827724"/>
    </source>
</evidence>
<organism evidence="2 3">
    <name type="scientific">Trichoderma cornu-damae</name>
    <dbReference type="NCBI Taxonomy" id="654480"/>
    <lineage>
        <taxon>Eukaryota</taxon>
        <taxon>Fungi</taxon>
        <taxon>Dikarya</taxon>
        <taxon>Ascomycota</taxon>
        <taxon>Pezizomycotina</taxon>
        <taxon>Sordariomycetes</taxon>
        <taxon>Hypocreomycetidae</taxon>
        <taxon>Hypocreales</taxon>
        <taxon>Hypocreaceae</taxon>
        <taxon>Trichoderma</taxon>
    </lineage>
</organism>
<reference evidence="2" key="1">
    <citation type="submission" date="2021-08" db="EMBL/GenBank/DDBJ databases">
        <title>Chromosome-Level Trichoderma cornu-damae using Hi-C Data.</title>
        <authorList>
            <person name="Kim C.S."/>
        </authorList>
    </citation>
    <scope>NUCLEOTIDE SEQUENCE</scope>
    <source>
        <strain evidence="2">KA19-0412C</strain>
    </source>
</reference>
<accession>A0A9P8QTD3</accession>
<sequence length="108" mass="11480">MSCPSTRAVYSNSNAKQPEAATDTNARAAAVSLCVVDDPTYSLDRFLGRRAQISADQHQRPPPGLGRTWAGTEAAAADVEAEAIARMAARLRSFDRQFGSNGEEGAPK</sequence>
<dbReference type="EMBL" id="JAIWOZ010000003">
    <property type="protein sequence ID" value="KAH6608187.1"/>
    <property type="molecule type" value="Genomic_DNA"/>
</dbReference>
<evidence type="ECO:0000256" key="1">
    <source>
        <dbReference type="SAM" id="MobiDB-lite"/>
    </source>
</evidence>
<evidence type="ECO:0000313" key="2">
    <source>
        <dbReference type="EMBL" id="KAH6608187.1"/>
    </source>
</evidence>
<protein>
    <submittedName>
        <fullName evidence="2">Uncharacterized protein</fullName>
    </submittedName>
</protein>
<dbReference type="Proteomes" id="UP000827724">
    <property type="component" value="Unassembled WGS sequence"/>
</dbReference>